<reference evidence="3" key="1">
    <citation type="submission" date="2018-05" db="EMBL/GenBank/DDBJ databases">
        <authorList>
            <person name="Lanie J.A."/>
            <person name="Ng W.-L."/>
            <person name="Kazmierczak K.M."/>
            <person name="Andrzejewski T.M."/>
            <person name="Davidsen T.M."/>
            <person name="Wayne K.J."/>
            <person name="Tettelin H."/>
            <person name="Glass J.I."/>
            <person name="Rusch D."/>
            <person name="Podicherti R."/>
            <person name="Tsui H.-C.T."/>
            <person name="Winkler M.E."/>
        </authorList>
    </citation>
    <scope>NUCLEOTIDE SEQUENCE</scope>
</reference>
<dbReference type="GO" id="GO:0016094">
    <property type="term" value="P:polyprenol biosynthetic process"/>
    <property type="evidence" value="ECO:0007669"/>
    <property type="project" value="TreeGrafter"/>
</dbReference>
<dbReference type="PROSITE" id="PS01066">
    <property type="entry name" value="UPP_SYNTHASE"/>
    <property type="match status" value="1"/>
</dbReference>
<dbReference type="GO" id="GO:0005829">
    <property type="term" value="C:cytosol"/>
    <property type="evidence" value="ECO:0007669"/>
    <property type="project" value="TreeGrafter"/>
</dbReference>
<dbReference type="InterPro" id="IPR001441">
    <property type="entry name" value="UPP_synth-like"/>
</dbReference>
<protein>
    <recommendedName>
        <fullName evidence="4">Undecaprenyl diphosphate synthase</fullName>
    </recommendedName>
</protein>
<dbReference type="PANTHER" id="PTHR10291">
    <property type="entry name" value="DEHYDRODOLICHYL DIPHOSPHATE SYNTHASE FAMILY MEMBER"/>
    <property type="match status" value="1"/>
</dbReference>
<dbReference type="Gene3D" id="3.40.1180.10">
    <property type="entry name" value="Decaprenyl diphosphate synthase-like"/>
    <property type="match status" value="1"/>
</dbReference>
<dbReference type="FunFam" id="3.40.1180.10:FF:000001">
    <property type="entry name" value="(2E,6E)-farnesyl-diphosphate-specific ditrans,polycis-undecaprenyl-diphosphate synthase"/>
    <property type="match status" value="1"/>
</dbReference>
<dbReference type="SUPFAM" id="SSF64005">
    <property type="entry name" value="Undecaprenyl diphosphate synthase"/>
    <property type="match status" value="1"/>
</dbReference>
<dbReference type="HAMAP" id="MF_01139">
    <property type="entry name" value="ISPT"/>
    <property type="match status" value="1"/>
</dbReference>
<evidence type="ECO:0000256" key="1">
    <source>
        <dbReference type="ARBA" id="ARBA00001946"/>
    </source>
</evidence>
<keyword evidence="2" id="KW-0808">Transferase</keyword>
<evidence type="ECO:0008006" key="4">
    <source>
        <dbReference type="Google" id="ProtNLM"/>
    </source>
</evidence>
<dbReference type="Pfam" id="PF01255">
    <property type="entry name" value="Prenyltransf"/>
    <property type="match status" value="1"/>
</dbReference>
<dbReference type="EMBL" id="UINC01000479">
    <property type="protein sequence ID" value="SUZ56093.1"/>
    <property type="molecule type" value="Genomic_DNA"/>
</dbReference>
<evidence type="ECO:0000313" key="3">
    <source>
        <dbReference type="EMBL" id="SUZ56093.1"/>
    </source>
</evidence>
<dbReference type="NCBIfam" id="TIGR00055">
    <property type="entry name" value="uppS"/>
    <property type="match status" value="1"/>
</dbReference>
<dbReference type="PANTHER" id="PTHR10291:SF0">
    <property type="entry name" value="DEHYDRODOLICHYL DIPHOSPHATE SYNTHASE 2"/>
    <property type="match status" value="1"/>
</dbReference>
<proteinExistence type="inferred from homology"/>
<organism evidence="3">
    <name type="scientific">marine metagenome</name>
    <dbReference type="NCBI Taxonomy" id="408172"/>
    <lineage>
        <taxon>unclassified sequences</taxon>
        <taxon>metagenomes</taxon>
        <taxon>ecological metagenomes</taxon>
    </lineage>
</organism>
<dbReference type="AlphaFoldDB" id="A0A381NRH8"/>
<sequence length="240" mass="27169">MTPVKKPAPKHIAIIMDGNGRWAKSRGLPRTSGHQRGVISVRNTVKHCAKIGVETLTLFAFSRENKNRPSKEVSLLFNLFLSVLNTETKKLNQNNVHLKIIGDLSIFPEKTQKLAIQAQQELQQNTGLNLVIAANYSGQWDIVEATKKIAAKSTNEKLSPNDIDDKVFEKHTSLAKYPPVDLLIRTSGEVRLSNFLLWDIAYSELYFCNTLWPDFGTKDLDLAIENFHARDRRYGAHEDK</sequence>
<evidence type="ECO:0000256" key="2">
    <source>
        <dbReference type="ARBA" id="ARBA00022679"/>
    </source>
</evidence>
<accession>A0A381NRH8</accession>
<comment type="cofactor">
    <cofactor evidence="1">
        <name>Mg(2+)</name>
        <dbReference type="ChEBI" id="CHEBI:18420"/>
    </cofactor>
</comment>
<dbReference type="CDD" id="cd00475">
    <property type="entry name" value="Cis_IPPS"/>
    <property type="match status" value="1"/>
</dbReference>
<dbReference type="InterPro" id="IPR018520">
    <property type="entry name" value="UPP_synth-like_CS"/>
</dbReference>
<dbReference type="GO" id="GO:0008834">
    <property type="term" value="F:ditrans,polycis-undecaprenyl-diphosphate synthase [(2E,6E)-farnesyl-diphosphate specific] activity"/>
    <property type="evidence" value="ECO:0007669"/>
    <property type="project" value="TreeGrafter"/>
</dbReference>
<dbReference type="GO" id="GO:0000287">
    <property type="term" value="F:magnesium ion binding"/>
    <property type="evidence" value="ECO:0007669"/>
    <property type="project" value="TreeGrafter"/>
</dbReference>
<name>A0A381NRH8_9ZZZZ</name>
<gene>
    <name evidence="3" type="ORF">METZ01_LOCUS8947</name>
</gene>
<dbReference type="InterPro" id="IPR036424">
    <property type="entry name" value="UPP_synth-like_sf"/>
</dbReference>